<evidence type="ECO:0000313" key="1">
    <source>
        <dbReference type="EMBL" id="KAJ9556634.1"/>
    </source>
</evidence>
<dbReference type="Proteomes" id="UP001172457">
    <property type="component" value="Chromosome 3"/>
</dbReference>
<evidence type="ECO:0000313" key="2">
    <source>
        <dbReference type="Proteomes" id="UP001172457"/>
    </source>
</evidence>
<reference evidence="1" key="1">
    <citation type="submission" date="2023-03" db="EMBL/GenBank/DDBJ databases">
        <title>Chromosome-scale reference genome and RAD-based genetic map of yellow starthistle (Centaurea solstitialis) reveal putative structural variation and QTLs associated with invader traits.</title>
        <authorList>
            <person name="Reatini B."/>
            <person name="Cang F.A."/>
            <person name="Jiang Q."/>
            <person name="Mckibben M.T.W."/>
            <person name="Barker M.S."/>
            <person name="Rieseberg L.H."/>
            <person name="Dlugosch K.M."/>
        </authorList>
    </citation>
    <scope>NUCLEOTIDE SEQUENCE</scope>
    <source>
        <strain evidence="1">CAN-66</strain>
        <tissue evidence="1">Leaf</tissue>
    </source>
</reference>
<keyword evidence="2" id="KW-1185">Reference proteome</keyword>
<gene>
    <name evidence="1" type="ORF">OSB04_011248</name>
</gene>
<sequence>MKLLLFNSRLRLFPGKLKSKWSGPFTVKEVSQFGTVELEGNDGTTFKVNGQRVKPYLGGETVVTDTTFLQEPTE</sequence>
<organism evidence="1 2">
    <name type="scientific">Centaurea solstitialis</name>
    <name type="common">yellow star-thistle</name>
    <dbReference type="NCBI Taxonomy" id="347529"/>
    <lineage>
        <taxon>Eukaryota</taxon>
        <taxon>Viridiplantae</taxon>
        <taxon>Streptophyta</taxon>
        <taxon>Embryophyta</taxon>
        <taxon>Tracheophyta</taxon>
        <taxon>Spermatophyta</taxon>
        <taxon>Magnoliopsida</taxon>
        <taxon>eudicotyledons</taxon>
        <taxon>Gunneridae</taxon>
        <taxon>Pentapetalae</taxon>
        <taxon>asterids</taxon>
        <taxon>campanulids</taxon>
        <taxon>Asterales</taxon>
        <taxon>Asteraceae</taxon>
        <taxon>Carduoideae</taxon>
        <taxon>Cardueae</taxon>
        <taxon>Centaureinae</taxon>
        <taxon>Centaurea</taxon>
    </lineage>
</organism>
<comment type="caution">
    <text evidence="1">The sequence shown here is derived from an EMBL/GenBank/DDBJ whole genome shotgun (WGS) entry which is preliminary data.</text>
</comment>
<accession>A0AA38T929</accession>
<name>A0AA38T929_9ASTR</name>
<dbReference type="AlphaFoldDB" id="A0AA38T929"/>
<dbReference type="EMBL" id="JARYMX010000003">
    <property type="protein sequence ID" value="KAJ9556634.1"/>
    <property type="molecule type" value="Genomic_DNA"/>
</dbReference>
<proteinExistence type="predicted"/>
<protein>
    <submittedName>
        <fullName evidence="1">Uncharacterized protein</fullName>
    </submittedName>
</protein>